<protein>
    <submittedName>
        <fullName evidence="4">3-isopropylmalate dehydrogenase</fullName>
    </submittedName>
</protein>
<dbReference type="GO" id="GO:0051287">
    <property type="term" value="F:NAD binding"/>
    <property type="evidence" value="ECO:0007669"/>
    <property type="project" value="InterPro"/>
</dbReference>
<accession>A0A2W7IKK6</accession>
<dbReference type="RefSeq" id="WP_111397956.1">
    <property type="nucleotide sequence ID" value="NZ_QKYU01000009.1"/>
</dbReference>
<gene>
    <name evidence="4" type="ORF">C8P66_10944</name>
</gene>
<dbReference type="InterPro" id="IPR019818">
    <property type="entry name" value="IsoCit/isopropylmalate_DH_CS"/>
</dbReference>
<dbReference type="PANTHER" id="PTHR11835">
    <property type="entry name" value="DECARBOXYLATING DEHYDROGENASES-ISOCITRATE, ISOPROPYLMALATE, TARTRATE"/>
    <property type="match status" value="1"/>
</dbReference>
<reference evidence="4 5" key="1">
    <citation type="submission" date="2018-06" db="EMBL/GenBank/DDBJ databases">
        <title>Genomic Encyclopedia of Archaeal and Bacterial Type Strains, Phase II (KMG-II): from individual species to whole genera.</title>
        <authorList>
            <person name="Goeker M."/>
        </authorList>
    </citation>
    <scope>NUCLEOTIDE SEQUENCE [LARGE SCALE GENOMIC DNA]</scope>
    <source>
        <strain evidence="4 5">DSM 24525</strain>
    </source>
</reference>
<evidence type="ECO:0000313" key="5">
    <source>
        <dbReference type="Proteomes" id="UP000249688"/>
    </source>
</evidence>
<dbReference type="Gene3D" id="3.40.718.10">
    <property type="entry name" value="Isopropylmalate Dehydrogenase"/>
    <property type="match status" value="1"/>
</dbReference>
<dbReference type="InterPro" id="IPR024084">
    <property type="entry name" value="IsoPropMal-DH-like_dom"/>
</dbReference>
<dbReference type="GO" id="GO:0006102">
    <property type="term" value="P:isocitrate metabolic process"/>
    <property type="evidence" value="ECO:0007669"/>
    <property type="project" value="TreeGrafter"/>
</dbReference>
<name>A0A2W7IKK6_9PROT</name>
<dbReference type="Pfam" id="PF00180">
    <property type="entry name" value="Iso_dh"/>
    <property type="match status" value="1"/>
</dbReference>
<evidence type="ECO:0000256" key="1">
    <source>
        <dbReference type="ARBA" id="ARBA00007769"/>
    </source>
</evidence>
<sequence length="353" mass="37181">MHLIVLPGDGIGPEISEATLTILQAASERFQLGLVLEEDLVGHASFAKHGTTVVPELLDRVKAADGLILGPTATFEFGDAAKGGVNPSAFFRKGLDLYANIRPSRTYPGVKAPVGAFDLTIVRENTEGFYADRTMFIGNADILVTEDVGISIRKITRKGCERIAHEAFRLARRSRKHVTAVHKANVLKQTDGLFLGICRQVAADYPDVAFDERIIDAMAALLVRTPQSFDVVVTTNMFGDILSDLAAELSGSIGLGGSLNAGSEYAMAQAAHGSAPDIAGQDKANPFSLVLSAAMLLGWHGDRKGQPRFGQAAAAIETAVRDAVAAGEATGDVGGRLGTIATGAAMAKRLRAD</sequence>
<dbReference type="Proteomes" id="UP000249688">
    <property type="component" value="Unassembled WGS sequence"/>
</dbReference>
<comment type="similarity">
    <text evidence="1">Belongs to the isocitrate and isopropylmalate dehydrogenases family.</text>
</comment>
<dbReference type="GO" id="GO:0000287">
    <property type="term" value="F:magnesium ion binding"/>
    <property type="evidence" value="ECO:0007669"/>
    <property type="project" value="InterPro"/>
</dbReference>
<keyword evidence="5" id="KW-1185">Reference proteome</keyword>
<dbReference type="PANTHER" id="PTHR11835:SF34">
    <property type="entry name" value="ISOCITRATE DEHYDROGENASE [NAD] SUBUNIT ALPHA, MITOCHONDRIAL"/>
    <property type="match status" value="1"/>
</dbReference>
<dbReference type="AlphaFoldDB" id="A0A2W7IKK6"/>
<dbReference type="EMBL" id="QKYU01000009">
    <property type="protein sequence ID" value="PZW46547.1"/>
    <property type="molecule type" value="Genomic_DNA"/>
</dbReference>
<feature type="domain" description="Isopropylmalate dehydrogenase-like" evidence="3">
    <location>
        <begin position="2"/>
        <end position="346"/>
    </location>
</feature>
<dbReference type="GO" id="GO:0006099">
    <property type="term" value="P:tricarboxylic acid cycle"/>
    <property type="evidence" value="ECO:0007669"/>
    <property type="project" value="TreeGrafter"/>
</dbReference>
<proteinExistence type="inferred from homology"/>
<evidence type="ECO:0000313" key="4">
    <source>
        <dbReference type="EMBL" id="PZW46547.1"/>
    </source>
</evidence>
<dbReference type="PROSITE" id="PS00470">
    <property type="entry name" value="IDH_IMDH"/>
    <property type="match status" value="1"/>
</dbReference>
<dbReference type="GO" id="GO:0004449">
    <property type="term" value="F:isocitrate dehydrogenase (NAD+) activity"/>
    <property type="evidence" value="ECO:0007669"/>
    <property type="project" value="TreeGrafter"/>
</dbReference>
<dbReference type="SUPFAM" id="SSF53659">
    <property type="entry name" value="Isocitrate/Isopropylmalate dehydrogenase-like"/>
    <property type="match status" value="1"/>
</dbReference>
<dbReference type="OrthoDB" id="9767905at2"/>
<comment type="caution">
    <text evidence="4">The sequence shown here is derived from an EMBL/GenBank/DDBJ whole genome shotgun (WGS) entry which is preliminary data.</text>
</comment>
<keyword evidence="2" id="KW-0560">Oxidoreductase</keyword>
<dbReference type="SMART" id="SM01329">
    <property type="entry name" value="Iso_dh"/>
    <property type="match status" value="1"/>
</dbReference>
<evidence type="ECO:0000256" key="2">
    <source>
        <dbReference type="ARBA" id="ARBA00023002"/>
    </source>
</evidence>
<organism evidence="4 5">
    <name type="scientific">Humitalea rosea</name>
    <dbReference type="NCBI Taxonomy" id="990373"/>
    <lineage>
        <taxon>Bacteria</taxon>
        <taxon>Pseudomonadati</taxon>
        <taxon>Pseudomonadota</taxon>
        <taxon>Alphaproteobacteria</taxon>
        <taxon>Acetobacterales</taxon>
        <taxon>Roseomonadaceae</taxon>
        <taxon>Humitalea</taxon>
    </lineage>
</organism>
<evidence type="ECO:0000259" key="3">
    <source>
        <dbReference type="SMART" id="SM01329"/>
    </source>
</evidence>